<dbReference type="AlphaFoldDB" id="A0A1Y2A7J5"/>
<dbReference type="OrthoDB" id="4383837at2759"/>
<evidence type="ECO:0000313" key="1">
    <source>
        <dbReference type="EMBL" id="ORY18473.1"/>
    </source>
</evidence>
<keyword evidence="2" id="KW-1185">Reference proteome</keyword>
<evidence type="ECO:0000313" key="2">
    <source>
        <dbReference type="Proteomes" id="UP000193642"/>
    </source>
</evidence>
<gene>
    <name evidence="1" type="ORF">BCR33DRAFT_822142</name>
</gene>
<dbReference type="STRING" id="329046.A0A1Y2A7J5"/>
<dbReference type="Proteomes" id="UP000193642">
    <property type="component" value="Unassembled WGS sequence"/>
</dbReference>
<reference evidence="1 2" key="1">
    <citation type="submission" date="2016-07" db="EMBL/GenBank/DDBJ databases">
        <title>Pervasive Adenine N6-methylation of Active Genes in Fungi.</title>
        <authorList>
            <consortium name="DOE Joint Genome Institute"/>
            <person name="Mondo S.J."/>
            <person name="Dannebaum R.O."/>
            <person name="Kuo R.C."/>
            <person name="Labutti K."/>
            <person name="Haridas S."/>
            <person name="Kuo A."/>
            <person name="Salamov A."/>
            <person name="Ahrendt S.R."/>
            <person name="Lipzen A."/>
            <person name="Sullivan W."/>
            <person name="Andreopoulos W.B."/>
            <person name="Clum A."/>
            <person name="Lindquist E."/>
            <person name="Daum C."/>
            <person name="Ramamoorthy G.K."/>
            <person name="Gryganskyi A."/>
            <person name="Culley D."/>
            <person name="Magnuson J.K."/>
            <person name="James T.Y."/>
            <person name="O'Malley M.A."/>
            <person name="Stajich J.E."/>
            <person name="Spatafora J.W."/>
            <person name="Visel A."/>
            <person name="Grigoriev I.V."/>
        </authorList>
    </citation>
    <scope>NUCLEOTIDE SEQUENCE [LARGE SCALE GENOMIC DNA]</scope>
    <source>
        <strain evidence="1 2">JEL800</strain>
    </source>
</reference>
<organism evidence="1 2">
    <name type="scientific">Rhizoclosmatium globosum</name>
    <dbReference type="NCBI Taxonomy" id="329046"/>
    <lineage>
        <taxon>Eukaryota</taxon>
        <taxon>Fungi</taxon>
        <taxon>Fungi incertae sedis</taxon>
        <taxon>Chytridiomycota</taxon>
        <taxon>Chytridiomycota incertae sedis</taxon>
        <taxon>Chytridiomycetes</taxon>
        <taxon>Chytridiales</taxon>
        <taxon>Chytriomycetaceae</taxon>
        <taxon>Rhizoclosmatium</taxon>
    </lineage>
</organism>
<dbReference type="EMBL" id="MCGO01000275">
    <property type="protein sequence ID" value="ORY18473.1"/>
    <property type="molecule type" value="Genomic_DNA"/>
</dbReference>
<name>A0A1Y2A7J5_9FUNG</name>
<accession>A0A1Y2A7J5</accession>
<protein>
    <submittedName>
        <fullName evidence="1">Uncharacterized protein</fullName>
    </submittedName>
</protein>
<comment type="caution">
    <text evidence="1">The sequence shown here is derived from an EMBL/GenBank/DDBJ whole genome shotgun (WGS) entry which is preliminary data.</text>
</comment>
<proteinExistence type="predicted"/>
<sequence length="78" mass="8923">MVRLVFRPYTQVRRSICTSEPLRASIRVSSDFTLLRYSSPSFGSLQMRSYSELSRKSSPVDVAPCGSHLRLLSFRPRV</sequence>